<evidence type="ECO:0000313" key="5">
    <source>
        <dbReference type="Proteomes" id="UP000735302"/>
    </source>
</evidence>
<keyword evidence="4" id="KW-0378">Hydrolase</keyword>
<dbReference type="PROSITE" id="PS51767">
    <property type="entry name" value="PEPTIDASE_A1"/>
    <property type="match status" value="1"/>
</dbReference>
<dbReference type="Pfam" id="PF00026">
    <property type="entry name" value="Asp"/>
    <property type="match status" value="1"/>
</dbReference>
<name>A0AAV4BWR8_9GAST</name>
<keyword evidence="5" id="KW-1185">Reference proteome</keyword>
<feature type="domain" description="Peptidase A1" evidence="3">
    <location>
        <begin position="1"/>
        <end position="193"/>
    </location>
</feature>
<dbReference type="GO" id="GO:0004190">
    <property type="term" value="F:aspartic-type endopeptidase activity"/>
    <property type="evidence" value="ECO:0007669"/>
    <property type="project" value="InterPro"/>
</dbReference>
<dbReference type="SUPFAM" id="SSF50630">
    <property type="entry name" value="Acid proteases"/>
    <property type="match status" value="1"/>
</dbReference>
<gene>
    <name evidence="4" type="ORF">PoB_005138500</name>
</gene>
<organism evidence="4 5">
    <name type="scientific">Plakobranchus ocellatus</name>
    <dbReference type="NCBI Taxonomy" id="259542"/>
    <lineage>
        <taxon>Eukaryota</taxon>
        <taxon>Metazoa</taxon>
        <taxon>Spiralia</taxon>
        <taxon>Lophotrochozoa</taxon>
        <taxon>Mollusca</taxon>
        <taxon>Gastropoda</taxon>
        <taxon>Heterobranchia</taxon>
        <taxon>Euthyneura</taxon>
        <taxon>Panpulmonata</taxon>
        <taxon>Sacoglossa</taxon>
        <taxon>Placobranchoidea</taxon>
        <taxon>Plakobranchidae</taxon>
        <taxon>Plakobranchus</taxon>
    </lineage>
</organism>
<dbReference type="AlphaFoldDB" id="A0AAV4BWR8"/>
<dbReference type="EMBL" id="BLXT01005660">
    <property type="protein sequence ID" value="GFO24880.1"/>
    <property type="molecule type" value="Genomic_DNA"/>
</dbReference>
<accession>A0AAV4BWR8</accession>
<keyword evidence="4" id="KW-0645">Protease</keyword>
<comment type="caution">
    <text evidence="4">The sequence shown here is derived from an EMBL/GenBank/DDBJ whole genome shotgun (WGS) entry which is preliminary data.</text>
</comment>
<dbReference type="FunFam" id="2.40.70.10:FF:000044">
    <property type="entry name" value="Lysosomal aspartic protease"/>
    <property type="match status" value="1"/>
</dbReference>
<evidence type="ECO:0000313" key="4">
    <source>
        <dbReference type="EMBL" id="GFO24880.1"/>
    </source>
</evidence>
<dbReference type="PANTHER" id="PTHR47966:SF51">
    <property type="entry name" value="BETA-SITE APP-CLEAVING ENZYME, ISOFORM A-RELATED"/>
    <property type="match status" value="1"/>
</dbReference>
<dbReference type="Gene3D" id="2.40.70.10">
    <property type="entry name" value="Acid Proteases"/>
    <property type="match status" value="1"/>
</dbReference>
<dbReference type="InterPro" id="IPR033121">
    <property type="entry name" value="PEPTIDASE_A1"/>
</dbReference>
<dbReference type="GO" id="GO:0006508">
    <property type="term" value="P:proteolysis"/>
    <property type="evidence" value="ECO:0007669"/>
    <property type="project" value="UniProtKB-KW"/>
</dbReference>
<proteinExistence type="inferred from homology"/>
<sequence length="197" mass="22354">MISQRRVPIPVFSLYLNRYNSNGRDSMLIFGGSDRDYCTGGLIFTPLTAPRSWQFEVDGVEVSSRMKVVSDEPGRAELDTSTPLIHGPMEEVRMLHYLLGGKPHEKLPRTFVFDCSKVDSLPPVEFIVSGYRLPLSSRDYVIKEDQDGQITCFSAIAGLYWRKDTTPIWILGTAFMRAYYTLFDKGNSRVGFAKARH</sequence>
<dbReference type="InterPro" id="IPR021109">
    <property type="entry name" value="Peptidase_aspartic_dom_sf"/>
</dbReference>
<evidence type="ECO:0000256" key="2">
    <source>
        <dbReference type="PIRSR" id="PIRSR601461-2"/>
    </source>
</evidence>
<reference evidence="4 5" key="1">
    <citation type="journal article" date="2021" name="Elife">
        <title>Chloroplast acquisition without the gene transfer in kleptoplastic sea slugs, Plakobranchus ocellatus.</title>
        <authorList>
            <person name="Maeda T."/>
            <person name="Takahashi S."/>
            <person name="Yoshida T."/>
            <person name="Shimamura S."/>
            <person name="Takaki Y."/>
            <person name="Nagai Y."/>
            <person name="Toyoda A."/>
            <person name="Suzuki Y."/>
            <person name="Arimoto A."/>
            <person name="Ishii H."/>
            <person name="Satoh N."/>
            <person name="Nishiyama T."/>
            <person name="Hasebe M."/>
            <person name="Maruyama T."/>
            <person name="Minagawa J."/>
            <person name="Obokata J."/>
            <person name="Shigenobu S."/>
        </authorList>
    </citation>
    <scope>NUCLEOTIDE SEQUENCE [LARGE SCALE GENOMIC DNA]</scope>
</reference>
<dbReference type="Proteomes" id="UP000735302">
    <property type="component" value="Unassembled WGS sequence"/>
</dbReference>
<evidence type="ECO:0000256" key="1">
    <source>
        <dbReference type="ARBA" id="ARBA00007447"/>
    </source>
</evidence>
<keyword evidence="2" id="KW-1015">Disulfide bond</keyword>
<dbReference type="PRINTS" id="PR00792">
    <property type="entry name" value="PEPSIN"/>
</dbReference>
<comment type="similarity">
    <text evidence="1">Belongs to the peptidase A1 family.</text>
</comment>
<dbReference type="InterPro" id="IPR001461">
    <property type="entry name" value="Aspartic_peptidase_A1"/>
</dbReference>
<dbReference type="PANTHER" id="PTHR47966">
    <property type="entry name" value="BETA-SITE APP-CLEAVING ENZYME, ISOFORM A-RELATED"/>
    <property type="match status" value="1"/>
</dbReference>
<feature type="disulfide bond" evidence="2">
    <location>
        <begin position="115"/>
        <end position="152"/>
    </location>
</feature>
<protein>
    <submittedName>
        <fullName evidence="4">Lysosomal aspartic protease</fullName>
    </submittedName>
</protein>
<evidence type="ECO:0000259" key="3">
    <source>
        <dbReference type="PROSITE" id="PS51767"/>
    </source>
</evidence>